<protein>
    <submittedName>
        <fullName evidence="1">Uncharacterized protein</fullName>
    </submittedName>
</protein>
<name>A0AAN8NRF5_POLSC</name>
<evidence type="ECO:0000313" key="2">
    <source>
        <dbReference type="Proteomes" id="UP001372834"/>
    </source>
</evidence>
<accession>A0AAN8NRF5</accession>
<gene>
    <name evidence="1" type="ORF">RUM43_006116</name>
</gene>
<evidence type="ECO:0000313" key="1">
    <source>
        <dbReference type="EMBL" id="KAK6625817.1"/>
    </source>
</evidence>
<dbReference type="Proteomes" id="UP001372834">
    <property type="component" value="Unassembled WGS sequence"/>
</dbReference>
<comment type="caution">
    <text evidence="1">The sequence shown here is derived from an EMBL/GenBank/DDBJ whole genome shotgun (WGS) entry which is preliminary data.</text>
</comment>
<proteinExistence type="predicted"/>
<dbReference type="AlphaFoldDB" id="A0AAN8NRF5"/>
<dbReference type="EMBL" id="JAWJWE010000037">
    <property type="protein sequence ID" value="KAK6625817.1"/>
    <property type="molecule type" value="Genomic_DNA"/>
</dbReference>
<reference evidence="1 2" key="1">
    <citation type="submission" date="2023-10" db="EMBL/GenBank/DDBJ databases">
        <title>Genomes of two closely related lineages of the louse Polyplax serrata with different host specificities.</title>
        <authorList>
            <person name="Martinu J."/>
            <person name="Tarabai H."/>
            <person name="Stefka J."/>
            <person name="Hypsa V."/>
        </authorList>
    </citation>
    <scope>NUCLEOTIDE SEQUENCE [LARGE SCALE GENOMIC DNA]</scope>
    <source>
        <strain evidence="1">HR10_N</strain>
    </source>
</reference>
<sequence>MEGALSFSGDQDCSAVISGRLHCKLWILYSGRYVLPGKIGSATLREVRILLKRYLYLDISKNLSGKDLDV</sequence>
<organism evidence="1 2">
    <name type="scientific">Polyplax serrata</name>
    <name type="common">Common mouse louse</name>
    <dbReference type="NCBI Taxonomy" id="468196"/>
    <lineage>
        <taxon>Eukaryota</taxon>
        <taxon>Metazoa</taxon>
        <taxon>Ecdysozoa</taxon>
        <taxon>Arthropoda</taxon>
        <taxon>Hexapoda</taxon>
        <taxon>Insecta</taxon>
        <taxon>Pterygota</taxon>
        <taxon>Neoptera</taxon>
        <taxon>Paraneoptera</taxon>
        <taxon>Psocodea</taxon>
        <taxon>Troctomorpha</taxon>
        <taxon>Phthiraptera</taxon>
        <taxon>Anoplura</taxon>
        <taxon>Polyplacidae</taxon>
        <taxon>Polyplax</taxon>
    </lineage>
</organism>